<organism evidence="7 8">
    <name type="scientific">Biomphalaria glabrata</name>
    <name type="common">Bloodfluke planorb</name>
    <name type="synonym">Freshwater snail</name>
    <dbReference type="NCBI Taxonomy" id="6526"/>
    <lineage>
        <taxon>Eukaryota</taxon>
        <taxon>Metazoa</taxon>
        <taxon>Spiralia</taxon>
        <taxon>Lophotrochozoa</taxon>
        <taxon>Mollusca</taxon>
        <taxon>Gastropoda</taxon>
        <taxon>Heterobranchia</taxon>
        <taxon>Euthyneura</taxon>
        <taxon>Panpulmonata</taxon>
        <taxon>Hygrophila</taxon>
        <taxon>Lymnaeoidea</taxon>
        <taxon>Planorbidae</taxon>
        <taxon>Biomphalaria</taxon>
    </lineage>
</organism>
<dbReference type="STRING" id="6526.A0A2C9M771"/>
<dbReference type="EnsemblMetazoa" id="BGLB039365-RA">
    <property type="protein sequence ID" value="BGLB039365-PA"/>
    <property type="gene ID" value="BGLB039365"/>
</dbReference>
<evidence type="ECO:0000256" key="3">
    <source>
        <dbReference type="ARBA" id="ARBA00022801"/>
    </source>
</evidence>
<feature type="transmembrane region" description="Helical" evidence="5">
    <location>
        <begin position="446"/>
        <end position="464"/>
    </location>
</feature>
<keyword evidence="5" id="KW-1133">Transmembrane helix</keyword>
<feature type="transmembrane region" description="Helical" evidence="5">
    <location>
        <begin position="417"/>
        <end position="434"/>
    </location>
</feature>
<dbReference type="Pfam" id="PF04970">
    <property type="entry name" value="LRAT"/>
    <property type="match status" value="1"/>
</dbReference>
<dbReference type="KEGG" id="bgt:106070073"/>
<evidence type="ECO:0000256" key="1">
    <source>
        <dbReference type="ARBA" id="ARBA00007824"/>
    </source>
</evidence>
<dbReference type="VEuPathDB" id="VectorBase:BGLAX_049085"/>
<comment type="similarity">
    <text evidence="1">Belongs to the H-rev107 family.</text>
</comment>
<evidence type="ECO:0000259" key="6">
    <source>
        <dbReference type="PROSITE" id="PS51934"/>
    </source>
</evidence>
<dbReference type="Proteomes" id="UP000076420">
    <property type="component" value="Unassembled WGS sequence"/>
</dbReference>
<keyword evidence="2" id="KW-0808">Transferase</keyword>
<dbReference type="PANTHER" id="PTHR13943">
    <property type="entry name" value="HRAS-LIKE SUPPRESSOR - RELATED"/>
    <property type="match status" value="1"/>
</dbReference>
<name>A0A2C9M771_BIOGL</name>
<dbReference type="Gene3D" id="3.90.1720.10">
    <property type="entry name" value="endopeptidase domain like (from Nostoc punctiforme)"/>
    <property type="match status" value="1"/>
</dbReference>
<feature type="domain" description="LRAT" evidence="6">
    <location>
        <begin position="281"/>
        <end position="416"/>
    </location>
</feature>
<evidence type="ECO:0000313" key="8">
    <source>
        <dbReference type="Proteomes" id="UP000076420"/>
    </source>
</evidence>
<protein>
    <recommendedName>
        <fullName evidence="6">LRAT domain-containing protein</fullName>
    </recommendedName>
</protein>
<dbReference type="AlphaFoldDB" id="A0A2C9M771"/>
<dbReference type="GO" id="GO:0008970">
    <property type="term" value="F:phospholipase A1 activity"/>
    <property type="evidence" value="ECO:0007669"/>
    <property type="project" value="TreeGrafter"/>
</dbReference>
<accession>A0A2C9M771</accession>
<dbReference type="GO" id="GO:0005737">
    <property type="term" value="C:cytoplasm"/>
    <property type="evidence" value="ECO:0007669"/>
    <property type="project" value="TreeGrafter"/>
</dbReference>
<evidence type="ECO:0000256" key="5">
    <source>
        <dbReference type="SAM" id="Phobius"/>
    </source>
</evidence>
<keyword evidence="3" id="KW-0378">Hydrolase</keyword>
<keyword evidence="4" id="KW-0443">Lipid metabolism</keyword>
<evidence type="ECO:0000313" key="7">
    <source>
        <dbReference type="EnsemblMetazoa" id="BGLB039365-PA"/>
    </source>
</evidence>
<keyword evidence="5" id="KW-0472">Membrane</keyword>
<gene>
    <name evidence="7" type="primary">106070073</name>
</gene>
<dbReference type="GO" id="GO:0004623">
    <property type="term" value="F:phospholipase A2 activity"/>
    <property type="evidence" value="ECO:0007669"/>
    <property type="project" value="TreeGrafter"/>
</dbReference>
<evidence type="ECO:0000256" key="2">
    <source>
        <dbReference type="ARBA" id="ARBA00022679"/>
    </source>
</evidence>
<reference evidence="7" key="1">
    <citation type="submission" date="2020-05" db="UniProtKB">
        <authorList>
            <consortium name="EnsemblMetazoa"/>
        </authorList>
    </citation>
    <scope>IDENTIFICATION</scope>
    <source>
        <strain evidence="7">BB02</strain>
    </source>
</reference>
<evidence type="ECO:0000256" key="4">
    <source>
        <dbReference type="ARBA" id="ARBA00023098"/>
    </source>
</evidence>
<dbReference type="VEuPathDB" id="VectorBase:BGLB039365"/>
<keyword evidence="5" id="KW-0812">Transmembrane</keyword>
<dbReference type="GO" id="GO:0070292">
    <property type="term" value="P:N-acylphosphatidylethanolamine metabolic process"/>
    <property type="evidence" value="ECO:0007669"/>
    <property type="project" value="TreeGrafter"/>
</dbReference>
<dbReference type="GO" id="GO:0016410">
    <property type="term" value="F:N-acyltransferase activity"/>
    <property type="evidence" value="ECO:0007669"/>
    <property type="project" value="TreeGrafter"/>
</dbReference>
<dbReference type="PANTHER" id="PTHR13943:SF77">
    <property type="entry name" value="LRAT DOMAIN-CONTAINING PROTEIN"/>
    <property type="match status" value="1"/>
</dbReference>
<dbReference type="PROSITE" id="PS51934">
    <property type="entry name" value="LRAT"/>
    <property type="match status" value="1"/>
</dbReference>
<proteinExistence type="inferred from homology"/>
<dbReference type="InterPro" id="IPR051496">
    <property type="entry name" value="H-rev107_PLA/AT"/>
</dbReference>
<feature type="transmembrane region" description="Helical" evidence="5">
    <location>
        <begin position="470"/>
        <end position="491"/>
    </location>
</feature>
<sequence length="493" mass="57332">MIMFNVTDAKALAVKLCVRRASWNRPKFWPGTHISYPLYASRGQECLHVGSGRVCNVTKYTDGKSEKFPKHKFKKEICYCSLCRSSQTPNTVWWEIDIVTAAQIVYDESEVEHTSCTLSHKNDGTETELTIDLISYAFEGLDICKVTCVTCDADLGTELTTLVTRYDDDFKQENTSNNNMCTPHVFMVLFPDGREKHVTYGKVYNDSENTFEFCNNINQDCIGAIVHIFGSRNNCLIVSAVENEKVVSCCRSKDINFRLFDKKREFFLHEQWTSDNGDRIEITRLRYVFAHWGISEGQSDIIHFWTERPSISLENVKTFVTSLIENRRMLTRDRDFTIRKDDLFRVIGLNEDGCLVNNSLDTVCPPFERDLIVKRANDEIDYPDTNGYNIISNNCEHFVNRCRYGYQSYAIWSSQQVLKFFLFLSFIIALYVCLKMYFSGCGMRTIIKCFLYIILPACTIYQFILPFFAILYWLQTLFLSAFYTCCFIYILHF</sequence>
<dbReference type="InterPro" id="IPR007053">
    <property type="entry name" value="LRAT_dom"/>
</dbReference>